<dbReference type="EMBL" id="BLAF01000006">
    <property type="protein sequence ID" value="GES18265.1"/>
    <property type="molecule type" value="Genomic_DNA"/>
</dbReference>
<feature type="transmembrane region" description="Helical" evidence="1">
    <location>
        <begin position="272"/>
        <end position="291"/>
    </location>
</feature>
<sequence length="301" mass="30351">MTTNGWHRIAVRAAIAGIALLAALIAIPTWAFGATTKVLYSCVADGPTFPMSITLDGSPANPVEDDEVVVTWKLVPADPEQGQASESLMIPPTPIQSGDTVLIEGQLSISGTPVTANPGATTLDASVVAQTSVATTTAMSPIPDLVLRLTPSATGTIGVVADSFKLNLVPSGAQSTSALYTCSKVATAAAASLLLTVVSASTSDTDDPTTTSTVFETETETVSVTDTATVTNSVDVTNTSTVSVTNTAQVRMTPVGGAQTGGGGDMGPDGRLIMLAGTAFIAAAAFGGLLLRHRLSRSSGV</sequence>
<dbReference type="Proteomes" id="UP000377595">
    <property type="component" value="Unassembled WGS sequence"/>
</dbReference>
<gene>
    <name evidence="2" type="ORF">Aple_011600</name>
</gene>
<dbReference type="AlphaFoldDB" id="A0A5M3X963"/>
<dbReference type="RefSeq" id="WP_155343396.1">
    <property type="nucleotide sequence ID" value="NZ_BAAAHM010000017.1"/>
</dbReference>
<name>A0A5M3X963_9ACTN</name>
<evidence type="ECO:0000313" key="2">
    <source>
        <dbReference type="EMBL" id="GES18265.1"/>
    </source>
</evidence>
<comment type="caution">
    <text evidence="2">The sequence shown here is derived from an EMBL/GenBank/DDBJ whole genome shotgun (WGS) entry which is preliminary data.</text>
</comment>
<evidence type="ECO:0000313" key="3">
    <source>
        <dbReference type="Proteomes" id="UP000377595"/>
    </source>
</evidence>
<accession>A0A5M3X963</accession>
<evidence type="ECO:0000256" key="1">
    <source>
        <dbReference type="SAM" id="Phobius"/>
    </source>
</evidence>
<protein>
    <submittedName>
        <fullName evidence="2">Uncharacterized protein</fullName>
    </submittedName>
</protein>
<keyword evidence="1" id="KW-0812">Transmembrane</keyword>
<proteinExistence type="predicted"/>
<organism evidence="2 3">
    <name type="scientific">Acrocarpospora pleiomorpha</name>
    <dbReference type="NCBI Taxonomy" id="90975"/>
    <lineage>
        <taxon>Bacteria</taxon>
        <taxon>Bacillati</taxon>
        <taxon>Actinomycetota</taxon>
        <taxon>Actinomycetes</taxon>
        <taxon>Streptosporangiales</taxon>
        <taxon>Streptosporangiaceae</taxon>
        <taxon>Acrocarpospora</taxon>
    </lineage>
</organism>
<reference evidence="2 3" key="1">
    <citation type="submission" date="2019-10" db="EMBL/GenBank/DDBJ databases">
        <title>Whole genome shotgun sequence of Acrocarpospora pleiomorpha NBRC 16267.</title>
        <authorList>
            <person name="Ichikawa N."/>
            <person name="Kimura A."/>
            <person name="Kitahashi Y."/>
            <person name="Komaki H."/>
            <person name="Oguchi A."/>
        </authorList>
    </citation>
    <scope>NUCLEOTIDE SEQUENCE [LARGE SCALE GENOMIC DNA]</scope>
    <source>
        <strain evidence="2 3">NBRC 16267</strain>
    </source>
</reference>
<keyword evidence="1" id="KW-1133">Transmembrane helix</keyword>
<keyword evidence="3" id="KW-1185">Reference proteome</keyword>
<keyword evidence="1" id="KW-0472">Membrane</keyword>